<dbReference type="Proteomes" id="UP000282957">
    <property type="component" value="Unassembled WGS sequence"/>
</dbReference>
<protein>
    <submittedName>
        <fullName evidence="15">TonB-dependent receptor</fullName>
    </submittedName>
</protein>
<dbReference type="EMBL" id="SACL01000015">
    <property type="protein sequence ID" value="RVT89985.1"/>
    <property type="molecule type" value="Genomic_DNA"/>
</dbReference>
<dbReference type="InterPro" id="IPR000531">
    <property type="entry name" value="Beta-barrel_TonB"/>
</dbReference>
<evidence type="ECO:0000256" key="10">
    <source>
        <dbReference type="PROSITE-ProRule" id="PRU01360"/>
    </source>
</evidence>
<evidence type="ECO:0000256" key="1">
    <source>
        <dbReference type="ARBA" id="ARBA00004571"/>
    </source>
</evidence>
<evidence type="ECO:0000256" key="12">
    <source>
        <dbReference type="SAM" id="MobiDB-lite"/>
    </source>
</evidence>
<keyword evidence="5" id="KW-0732">Signal</keyword>
<accession>A0A437LX58</accession>
<keyword evidence="16" id="KW-1185">Reference proteome</keyword>
<feature type="domain" description="TonB-dependent receptor plug" evidence="14">
    <location>
        <begin position="130"/>
        <end position="228"/>
    </location>
</feature>
<evidence type="ECO:0000313" key="16">
    <source>
        <dbReference type="Proteomes" id="UP000282957"/>
    </source>
</evidence>
<comment type="similarity">
    <text evidence="10 11">Belongs to the TonB-dependent receptor family.</text>
</comment>
<keyword evidence="9 10" id="KW-0998">Cell outer membrane</keyword>
<dbReference type="CDD" id="cd01347">
    <property type="entry name" value="ligand_gated_channel"/>
    <property type="match status" value="1"/>
</dbReference>
<evidence type="ECO:0000256" key="3">
    <source>
        <dbReference type="ARBA" id="ARBA00022452"/>
    </source>
</evidence>
<dbReference type="SUPFAM" id="SSF56935">
    <property type="entry name" value="Porins"/>
    <property type="match status" value="1"/>
</dbReference>
<comment type="caution">
    <text evidence="15">The sequence shown here is derived from an EMBL/GenBank/DDBJ whole genome shotgun (WGS) entry which is preliminary data.</text>
</comment>
<dbReference type="AlphaFoldDB" id="A0A437LX58"/>
<feature type="domain" description="TonB-dependent receptor-like beta-barrel" evidence="13">
    <location>
        <begin position="259"/>
        <end position="746"/>
    </location>
</feature>
<dbReference type="PROSITE" id="PS52016">
    <property type="entry name" value="TONB_DEPENDENT_REC_3"/>
    <property type="match status" value="1"/>
</dbReference>
<evidence type="ECO:0000256" key="8">
    <source>
        <dbReference type="ARBA" id="ARBA00023170"/>
    </source>
</evidence>
<evidence type="ECO:0000259" key="13">
    <source>
        <dbReference type="Pfam" id="PF00593"/>
    </source>
</evidence>
<keyword evidence="2 10" id="KW-0813">Transport</keyword>
<evidence type="ECO:0000313" key="15">
    <source>
        <dbReference type="EMBL" id="RVT89985.1"/>
    </source>
</evidence>
<evidence type="ECO:0000259" key="14">
    <source>
        <dbReference type="Pfam" id="PF07715"/>
    </source>
</evidence>
<dbReference type="Gene3D" id="2.170.130.10">
    <property type="entry name" value="TonB-dependent receptor, plug domain"/>
    <property type="match status" value="1"/>
</dbReference>
<dbReference type="GO" id="GO:0044718">
    <property type="term" value="P:siderophore transmembrane transport"/>
    <property type="evidence" value="ECO:0007669"/>
    <property type="project" value="TreeGrafter"/>
</dbReference>
<evidence type="ECO:0000256" key="4">
    <source>
        <dbReference type="ARBA" id="ARBA00022692"/>
    </source>
</evidence>
<sequence length="785" mass="85048">MSPCRGFMLLHGFDANDSHCHRMTWDIYAMRHCRKRCREISQKAHRMPRSPTLLCLMTALSAAPALAQTTATTPATATPSQTEPSRTEPGQTIPAIRIDEVNVRAGAALGELRPLGAVPPAPLIPLLPSTSASVIDRADIERSNAPGMLELLESVPGVSINRVGGINGTIFLRGFNTNDFRVPMYIDGDRARGRNTLQLMLLSPEEIERIEVIRGAASFAYGSDSLGGLVNVVTRRPRGNAFQPGFSITGGDSFILYGTNGNRVDGGIGIEAAGSGFDARVSITGRRSDDYRSGAGRVRNSDYETGSLGLNIGYSPSANQRVELGLRVTSVTDGRGSNQPAAPAATLREAVLNLYSGRIAYSGTFDHGLFRSIEASIYRNEFYTKLVTSTRAASQITTSNSYVMGPVMWGGRVSGMIPWGPTRTTLGLDVISEQRPGSDSSSAVNRYNSAGDLLSITPTARRQTGPAVDQVNAGAFVTTEWDATRELTLSAAGRFDYVYSNPSLTGLSSANLLPAFRAAQDTTATAVTGAIGVNYRPIRLIEFIGNINNSFRYPVPSELFSQGLSGSTYTIPNPDLRPERGVNFEGGFRVHFPNATFRATMFHSRFENFLANVSTTYNGYLATQRQNVGQVHMTGFEGDWRWQLNPALNFFGNVTVLRADNVTTHRPVAQIMPFGGRAGLQYVLADQGIALTGTLNWAAGKTRIDTASEYKTTGYAVMNLSAEFRLDRLVSPRLGNTTLSLSANNLFDASYRSAATIANMNYRQSDTNPLLEPGRTFLIGLRNRF</sequence>
<evidence type="ECO:0000256" key="6">
    <source>
        <dbReference type="ARBA" id="ARBA00023077"/>
    </source>
</evidence>
<evidence type="ECO:0000256" key="11">
    <source>
        <dbReference type="RuleBase" id="RU003357"/>
    </source>
</evidence>
<reference evidence="15 16" key="1">
    <citation type="submission" date="2019-01" db="EMBL/GenBank/DDBJ databases">
        <authorList>
            <person name="Chen W.-M."/>
        </authorList>
    </citation>
    <scope>NUCLEOTIDE SEQUENCE [LARGE SCALE GENOMIC DNA]</scope>
    <source>
        <strain evidence="15 16">CCP-6</strain>
    </source>
</reference>
<dbReference type="Pfam" id="PF07715">
    <property type="entry name" value="Plug"/>
    <property type="match status" value="1"/>
</dbReference>
<keyword evidence="3 10" id="KW-1134">Transmembrane beta strand</keyword>
<gene>
    <name evidence="15" type="ORF">EOD42_24145</name>
</gene>
<proteinExistence type="inferred from homology"/>
<name>A0A437LX58_9PROT</name>
<dbReference type="InterPro" id="IPR036942">
    <property type="entry name" value="Beta-barrel_TonB_sf"/>
</dbReference>
<organism evidence="15 16">
    <name type="scientific">Rhodovarius crocodyli</name>
    <dbReference type="NCBI Taxonomy" id="1979269"/>
    <lineage>
        <taxon>Bacteria</taxon>
        <taxon>Pseudomonadati</taxon>
        <taxon>Pseudomonadota</taxon>
        <taxon>Alphaproteobacteria</taxon>
        <taxon>Acetobacterales</taxon>
        <taxon>Roseomonadaceae</taxon>
        <taxon>Rhodovarius</taxon>
    </lineage>
</organism>
<dbReference type="Pfam" id="PF00593">
    <property type="entry name" value="TonB_dep_Rec_b-barrel"/>
    <property type="match status" value="1"/>
</dbReference>
<feature type="region of interest" description="Disordered" evidence="12">
    <location>
        <begin position="67"/>
        <end position="90"/>
    </location>
</feature>
<keyword evidence="8 15" id="KW-0675">Receptor</keyword>
<dbReference type="OrthoDB" id="9760333at2"/>
<feature type="compositionally biased region" description="Low complexity" evidence="12">
    <location>
        <begin position="67"/>
        <end position="82"/>
    </location>
</feature>
<dbReference type="InterPro" id="IPR037066">
    <property type="entry name" value="Plug_dom_sf"/>
</dbReference>
<dbReference type="Gene3D" id="2.40.170.20">
    <property type="entry name" value="TonB-dependent receptor, beta-barrel domain"/>
    <property type="match status" value="1"/>
</dbReference>
<evidence type="ECO:0000256" key="2">
    <source>
        <dbReference type="ARBA" id="ARBA00022448"/>
    </source>
</evidence>
<dbReference type="GO" id="GO:0015344">
    <property type="term" value="F:siderophore uptake transmembrane transporter activity"/>
    <property type="evidence" value="ECO:0007669"/>
    <property type="project" value="TreeGrafter"/>
</dbReference>
<dbReference type="PANTHER" id="PTHR30069">
    <property type="entry name" value="TONB-DEPENDENT OUTER MEMBRANE RECEPTOR"/>
    <property type="match status" value="1"/>
</dbReference>
<keyword evidence="7 10" id="KW-0472">Membrane</keyword>
<evidence type="ECO:0000256" key="5">
    <source>
        <dbReference type="ARBA" id="ARBA00022729"/>
    </source>
</evidence>
<keyword evidence="4 10" id="KW-0812">Transmembrane</keyword>
<dbReference type="InterPro" id="IPR012910">
    <property type="entry name" value="Plug_dom"/>
</dbReference>
<dbReference type="PANTHER" id="PTHR30069:SF29">
    <property type="entry name" value="HEMOGLOBIN AND HEMOGLOBIN-HAPTOGLOBIN-BINDING PROTEIN 1-RELATED"/>
    <property type="match status" value="1"/>
</dbReference>
<dbReference type="GO" id="GO:0009279">
    <property type="term" value="C:cell outer membrane"/>
    <property type="evidence" value="ECO:0007669"/>
    <property type="project" value="UniProtKB-SubCell"/>
</dbReference>
<dbReference type="InterPro" id="IPR039426">
    <property type="entry name" value="TonB-dep_rcpt-like"/>
</dbReference>
<keyword evidence="6 11" id="KW-0798">TonB box</keyword>
<evidence type="ECO:0000256" key="7">
    <source>
        <dbReference type="ARBA" id="ARBA00023136"/>
    </source>
</evidence>
<evidence type="ECO:0000256" key="9">
    <source>
        <dbReference type="ARBA" id="ARBA00023237"/>
    </source>
</evidence>
<comment type="subcellular location">
    <subcellularLocation>
        <location evidence="1 10">Cell outer membrane</location>
        <topology evidence="1 10">Multi-pass membrane protein</topology>
    </subcellularLocation>
</comment>